<dbReference type="OrthoDB" id="501320at2"/>
<dbReference type="SMART" id="SM00382">
    <property type="entry name" value="AAA"/>
    <property type="match status" value="2"/>
</dbReference>
<dbReference type="PANTHER" id="PTHR43553:SF24">
    <property type="entry name" value="ENERGY-COUPLING FACTOR TRANSPORTER ATP-BINDING PROTEIN ECFA1"/>
    <property type="match status" value="1"/>
</dbReference>
<evidence type="ECO:0000256" key="6">
    <source>
        <dbReference type="ARBA" id="ARBA00022840"/>
    </source>
</evidence>
<sequence length="592" mass="64451">MKVVWEKVSFTYPGNRQVMGDGFSLTIADGETVLLLGPSGSGKSTLALCLCGLVPHAIAGEMSGTVRIDGIDTRLTEPAELAKTVGMVFQDPEAQAVMSSVEDEVAFGLENTGVPSEEMEGRIAEALRSTGLSAHRSSQVDNLSGGQKQRLALASVLAMKPAVLVLDEPTSNLDPAGTGEVFEVLRELKSSGRHTIVLIEHKLDELMEIVDRVAVIDRNGELVCSGSPGTVFFDWAEELERLGVWVPKAVEIARKLSRSGIPIDDRPVTIEQLAETLRRGVLSKPAGDMERTITALCSPSAGKSVPEPQPILLDIRPTSSPSLRSGWLQPLDLQVRKGEFWALAGENGAGKTTLARHLIGLLPVRPRVMYIDGRDCKEYSAQELAHRIGYVFQNPEHQFVTERVSDEIAFGMKSLGMSKNEVVLTVERLLSRFGLSAYADSHPFHLSHGQKRRLSVAVMLAVGQELLILDEPTFGQDRRHTAELMEMLKELQSAGRTIMMITHDMTLVAEYAEYAAVMSRGAILYSGPVDRLFSDPQLLARGGLKRPPAVELSRRLADLIPPECAKTAITMEQRTSRRPGSPGMSPAGGERH</sequence>
<keyword evidence="6 11" id="KW-0067">ATP-binding</keyword>
<keyword evidence="8" id="KW-0472">Membrane</keyword>
<dbReference type="PROSITE" id="PS00211">
    <property type="entry name" value="ABC_TRANSPORTER_1"/>
    <property type="match status" value="2"/>
</dbReference>
<dbReference type="InterPro" id="IPR015856">
    <property type="entry name" value="ABC_transpr_CbiO/EcfA_su"/>
</dbReference>
<evidence type="ECO:0000256" key="2">
    <source>
        <dbReference type="ARBA" id="ARBA00005417"/>
    </source>
</evidence>
<evidence type="ECO:0000313" key="12">
    <source>
        <dbReference type="Proteomes" id="UP000250369"/>
    </source>
</evidence>
<keyword evidence="7" id="KW-1278">Translocase</keyword>
<reference evidence="11 12" key="1">
    <citation type="journal article" date="2009" name="Int. J. Syst. Evol. Microbiol.">
        <title>Paenibacillus contaminans sp. nov., isolated from a contaminated laboratory plate.</title>
        <authorList>
            <person name="Chou J.H."/>
            <person name="Lee J.H."/>
            <person name="Lin M.C."/>
            <person name="Chang P.S."/>
            <person name="Arun A.B."/>
            <person name="Young C.C."/>
            <person name="Chen W.M."/>
        </authorList>
    </citation>
    <scope>NUCLEOTIDE SEQUENCE [LARGE SCALE GENOMIC DNA]</scope>
    <source>
        <strain evidence="11 12">CKOBP-6</strain>
    </source>
</reference>
<dbReference type="GO" id="GO:0042626">
    <property type="term" value="F:ATPase-coupled transmembrane transporter activity"/>
    <property type="evidence" value="ECO:0007669"/>
    <property type="project" value="TreeGrafter"/>
</dbReference>
<keyword evidence="12" id="KW-1185">Reference proteome</keyword>
<dbReference type="InterPro" id="IPR017871">
    <property type="entry name" value="ABC_transporter-like_CS"/>
</dbReference>
<feature type="region of interest" description="Disordered" evidence="9">
    <location>
        <begin position="568"/>
        <end position="592"/>
    </location>
</feature>
<comment type="subcellular location">
    <subcellularLocation>
        <location evidence="1">Cell membrane</location>
        <topology evidence="1">Peripheral membrane protein</topology>
    </subcellularLocation>
</comment>
<feature type="domain" description="ABC transporter" evidence="10">
    <location>
        <begin position="310"/>
        <end position="545"/>
    </location>
</feature>
<comment type="caution">
    <text evidence="11">The sequence shown here is derived from an EMBL/GenBank/DDBJ whole genome shotgun (WGS) entry which is preliminary data.</text>
</comment>
<proteinExistence type="inferred from homology"/>
<protein>
    <submittedName>
        <fullName evidence="11">ABC transporter ATP-binding protein</fullName>
    </submittedName>
</protein>
<evidence type="ECO:0000259" key="10">
    <source>
        <dbReference type="PROSITE" id="PS50893"/>
    </source>
</evidence>
<dbReference type="InterPro" id="IPR050095">
    <property type="entry name" value="ECF_ABC_transporter_ATP-bd"/>
</dbReference>
<dbReference type="InterPro" id="IPR027417">
    <property type="entry name" value="P-loop_NTPase"/>
</dbReference>
<dbReference type="Proteomes" id="UP000250369">
    <property type="component" value="Unassembled WGS sequence"/>
</dbReference>
<evidence type="ECO:0000256" key="5">
    <source>
        <dbReference type="ARBA" id="ARBA00022741"/>
    </source>
</evidence>
<evidence type="ECO:0000256" key="1">
    <source>
        <dbReference type="ARBA" id="ARBA00004202"/>
    </source>
</evidence>
<evidence type="ECO:0000256" key="7">
    <source>
        <dbReference type="ARBA" id="ARBA00022967"/>
    </source>
</evidence>
<comment type="similarity">
    <text evidence="2">Belongs to the ABC transporter superfamily.</text>
</comment>
<dbReference type="Gene3D" id="3.40.50.300">
    <property type="entry name" value="P-loop containing nucleotide triphosphate hydrolases"/>
    <property type="match status" value="2"/>
</dbReference>
<dbReference type="GO" id="GO:0043190">
    <property type="term" value="C:ATP-binding cassette (ABC) transporter complex"/>
    <property type="evidence" value="ECO:0007669"/>
    <property type="project" value="TreeGrafter"/>
</dbReference>
<dbReference type="PROSITE" id="PS50893">
    <property type="entry name" value="ABC_TRANSPORTER_2"/>
    <property type="match status" value="2"/>
</dbReference>
<name>A0A329MNS4_9BACL</name>
<feature type="domain" description="ABC transporter" evidence="10">
    <location>
        <begin position="3"/>
        <end position="244"/>
    </location>
</feature>
<gene>
    <name evidence="11" type="ORF">DQG23_10095</name>
</gene>
<dbReference type="GO" id="GO:0016887">
    <property type="term" value="F:ATP hydrolysis activity"/>
    <property type="evidence" value="ECO:0007669"/>
    <property type="project" value="InterPro"/>
</dbReference>
<accession>A0A329MNS4</accession>
<dbReference type="InterPro" id="IPR003593">
    <property type="entry name" value="AAA+_ATPase"/>
</dbReference>
<evidence type="ECO:0000256" key="3">
    <source>
        <dbReference type="ARBA" id="ARBA00022448"/>
    </source>
</evidence>
<dbReference type="Pfam" id="PF00005">
    <property type="entry name" value="ABC_tran"/>
    <property type="match status" value="2"/>
</dbReference>
<dbReference type="CDD" id="cd03225">
    <property type="entry name" value="ABC_cobalt_CbiO_domain1"/>
    <property type="match status" value="2"/>
</dbReference>
<dbReference type="RefSeq" id="WP_113030692.1">
    <property type="nucleotide sequence ID" value="NZ_QMFB01000004.1"/>
</dbReference>
<keyword evidence="5" id="KW-0547">Nucleotide-binding</keyword>
<dbReference type="EMBL" id="QMFB01000004">
    <property type="protein sequence ID" value="RAV21601.1"/>
    <property type="molecule type" value="Genomic_DNA"/>
</dbReference>
<evidence type="ECO:0000256" key="8">
    <source>
        <dbReference type="ARBA" id="ARBA00023136"/>
    </source>
</evidence>
<dbReference type="FunFam" id="3.40.50.300:FF:000224">
    <property type="entry name" value="Energy-coupling factor transporter ATP-binding protein EcfA"/>
    <property type="match status" value="2"/>
</dbReference>
<dbReference type="InterPro" id="IPR003439">
    <property type="entry name" value="ABC_transporter-like_ATP-bd"/>
</dbReference>
<dbReference type="GO" id="GO:0015087">
    <property type="term" value="F:cobalt ion transmembrane transporter activity"/>
    <property type="evidence" value="ECO:0007669"/>
    <property type="project" value="UniProtKB-ARBA"/>
</dbReference>
<organism evidence="11 12">
    <name type="scientific">Paenibacillus contaminans</name>
    <dbReference type="NCBI Taxonomy" id="450362"/>
    <lineage>
        <taxon>Bacteria</taxon>
        <taxon>Bacillati</taxon>
        <taxon>Bacillota</taxon>
        <taxon>Bacilli</taxon>
        <taxon>Bacillales</taxon>
        <taxon>Paenibacillaceae</taxon>
        <taxon>Paenibacillus</taxon>
    </lineage>
</organism>
<dbReference type="SUPFAM" id="SSF52540">
    <property type="entry name" value="P-loop containing nucleoside triphosphate hydrolases"/>
    <property type="match status" value="2"/>
</dbReference>
<keyword evidence="4" id="KW-1003">Cell membrane</keyword>
<dbReference type="AlphaFoldDB" id="A0A329MNS4"/>
<evidence type="ECO:0000256" key="4">
    <source>
        <dbReference type="ARBA" id="ARBA00022475"/>
    </source>
</evidence>
<dbReference type="PANTHER" id="PTHR43553">
    <property type="entry name" value="HEAVY METAL TRANSPORTER"/>
    <property type="match status" value="1"/>
</dbReference>
<keyword evidence="3" id="KW-0813">Transport</keyword>
<evidence type="ECO:0000256" key="9">
    <source>
        <dbReference type="SAM" id="MobiDB-lite"/>
    </source>
</evidence>
<dbReference type="NCBIfam" id="NF010167">
    <property type="entry name" value="PRK13648.1"/>
    <property type="match status" value="2"/>
</dbReference>
<dbReference type="GO" id="GO:0005524">
    <property type="term" value="F:ATP binding"/>
    <property type="evidence" value="ECO:0007669"/>
    <property type="project" value="UniProtKB-KW"/>
</dbReference>
<evidence type="ECO:0000313" key="11">
    <source>
        <dbReference type="EMBL" id="RAV21601.1"/>
    </source>
</evidence>